<evidence type="ECO:0000256" key="2">
    <source>
        <dbReference type="SAM" id="SignalP"/>
    </source>
</evidence>
<reference evidence="3 4" key="1">
    <citation type="submission" date="2020-08" db="EMBL/GenBank/DDBJ databases">
        <title>Sequencing the genomes of 1000 actinobacteria strains.</title>
        <authorList>
            <person name="Klenk H.-P."/>
        </authorList>
    </citation>
    <scope>NUCLEOTIDE SEQUENCE [LARGE SCALE GENOMIC DNA]</scope>
    <source>
        <strain evidence="3 4">DSM 45272</strain>
    </source>
</reference>
<dbReference type="RefSeq" id="WP_246480798.1">
    <property type="nucleotide sequence ID" value="NZ_JACHMX010000001.1"/>
</dbReference>
<feature type="signal peptide" evidence="2">
    <location>
        <begin position="1"/>
        <end position="25"/>
    </location>
</feature>
<evidence type="ECO:0000256" key="1">
    <source>
        <dbReference type="SAM" id="MobiDB-lite"/>
    </source>
</evidence>
<accession>A0A841B9M8</accession>
<gene>
    <name evidence="3" type="ORF">HDA45_005385</name>
</gene>
<dbReference type="Proteomes" id="UP000580861">
    <property type="component" value="Unassembled WGS sequence"/>
</dbReference>
<dbReference type="PANTHER" id="PTHR39335:SF1">
    <property type="entry name" value="BLL4220 PROTEIN"/>
    <property type="match status" value="1"/>
</dbReference>
<evidence type="ECO:0000313" key="4">
    <source>
        <dbReference type="Proteomes" id="UP000580861"/>
    </source>
</evidence>
<dbReference type="EMBL" id="JACHMX010000001">
    <property type="protein sequence ID" value="MBB5855298.1"/>
    <property type="molecule type" value="Genomic_DNA"/>
</dbReference>
<feature type="chain" id="PRO_5032612779" evidence="2">
    <location>
        <begin position="26"/>
        <end position="189"/>
    </location>
</feature>
<dbReference type="InterPro" id="IPR005297">
    <property type="entry name" value="Lipoprotein_repeat"/>
</dbReference>
<dbReference type="GO" id="GO:0043448">
    <property type="term" value="P:alkane catabolic process"/>
    <property type="evidence" value="ECO:0007669"/>
    <property type="project" value="TreeGrafter"/>
</dbReference>
<keyword evidence="4" id="KW-1185">Reference proteome</keyword>
<name>A0A841B9M8_9PSEU</name>
<dbReference type="AlphaFoldDB" id="A0A841B9M8"/>
<comment type="caution">
    <text evidence="3">The sequence shown here is derived from an EMBL/GenBank/DDBJ whole genome shotgun (WGS) entry which is preliminary data.</text>
</comment>
<evidence type="ECO:0000313" key="3">
    <source>
        <dbReference type="EMBL" id="MBB5855298.1"/>
    </source>
</evidence>
<keyword evidence="2" id="KW-0732">Signal</keyword>
<protein>
    <submittedName>
        <fullName evidence="3">Putative lipoprotein with Yx(FWY)xxD motif</fullName>
    </submittedName>
</protein>
<organism evidence="3 4">
    <name type="scientific">Amycolatopsis umgeniensis</name>
    <dbReference type="NCBI Taxonomy" id="336628"/>
    <lineage>
        <taxon>Bacteria</taxon>
        <taxon>Bacillati</taxon>
        <taxon>Actinomycetota</taxon>
        <taxon>Actinomycetes</taxon>
        <taxon>Pseudonocardiales</taxon>
        <taxon>Pseudonocardiaceae</taxon>
        <taxon>Amycolatopsis</taxon>
    </lineage>
</organism>
<feature type="region of interest" description="Disordered" evidence="1">
    <location>
        <begin position="42"/>
        <end position="65"/>
    </location>
</feature>
<proteinExistence type="predicted"/>
<sequence>MHRSRLTMLVVIAALVVGAAMWWQAADSGDQVALTARAPVTEALPSPRVPPSGTSRPRTPEDTPPGTQLTAVYMAKMGQAVLDETGAVLFRYQRDDPHKARSTCLGDCAEVWIPITTTGTPVVTGIDPAIVDTIKRPEGAKQVTLAGWPLYKFANARPGEWTGQGADHLWFVVKPDGQRNLNCLPVPVQ</sequence>
<dbReference type="Pfam" id="PF03640">
    <property type="entry name" value="Lipoprotein_15"/>
    <property type="match status" value="2"/>
</dbReference>
<keyword evidence="3" id="KW-0449">Lipoprotein</keyword>
<dbReference type="PANTHER" id="PTHR39335">
    <property type="entry name" value="BLL4220 PROTEIN"/>
    <property type="match status" value="1"/>
</dbReference>